<sequence length="311" mass="36380">MERRGCLLTCRKCCTKKVGTNKTTASKEKTLIILALRNQYRLKHLLHATKLAKSVFYYHVSVLKKPIAYEKELTRIETIYHEQKGRYGYRRIHLTLKNEGIMLNHKTVQRLMGQLNLKSTVRPKKYRSYRGDVGKAAPNYLKRNFKATKPNEKWVTDITEFKVNEQKVYLSPIIDLYNQEVVAYKVAKNARLTLVTEMLKKGLSRLGEAQKPLLHSDQGWQYRHKHYQRQLTDSGIKQSMSRKGNCLDNAVAENFFGLLKSEMYHGYHFRDADELIDKIGEYIEYYNTKRIKAKLKGLTPIEYRNQALQAA</sequence>
<dbReference type="AlphaFoldDB" id="A0AAE2ZCT2"/>
<evidence type="ECO:0000313" key="3">
    <source>
        <dbReference type="Proteomes" id="UP001155882"/>
    </source>
</evidence>
<dbReference type="InterPro" id="IPR025948">
    <property type="entry name" value="HTH-like_dom"/>
</dbReference>
<dbReference type="NCBIfam" id="NF033516">
    <property type="entry name" value="transpos_IS3"/>
    <property type="match status" value="1"/>
</dbReference>
<dbReference type="InterPro" id="IPR050900">
    <property type="entry name" value="Transposase_IS3/IS150/IS904"/>
</dbReference>
<evidence type="ECO:0000313" key="2">
    <source>
        <dbReference type="EMBL" id="MBW3117514.1"/>
    </source>
</evidence>
<accession>A0AAE2ZCT2</accession>
<comment type="caution">
    <text evidence="2">The sequence shown here is derived from an EMBL/GenBank/DDBJ whole genome shotgun (WGS) entry which is preliminary data.</text>
</comment>
<reference evidence="2" key="1">
    <citation type="submission" date="2021-07" db="EMBL/GenBank/DDBJ databases">
        <authorList>
            <person name="Stanton E."/>
        </authorList>
    </citation>
    <scope>NUCLEOTIDE SEQUENCE</scope>
    <source>
        <strain evidence="2">2021EL-01139</strain>
    </source>
</reference>
<dbReference type="InterPro" id="IPR048020">
    <property type="entry name" value="Transpos_IS3"/>
</dbReference>
<dbReference type="InterPro" id="IPR001584">
    <property type="entry name" value="Integrase_cat-core"/>
</dbReference>
<dbReference type="PANTHER" id="PTHR46889:SF4">
    <property type="entry name" value="TRANSPOSASE INSO FOR INSERTION SEQUENCE ELEMENT IS911B-RELATED"/>
    <property type="match status" value="1"/>
</dbReference>
<dbReference type="Pfam" id="PF13333">
    <property type="entry name" value="rve_2"/>
    <property type="match status" value="1"/>
</dbReference>
<dbReference type="Pfam" id="PF00665">
    <property type="entry name" value="rve"/>
    <property type="match status" value="1"/>
</dbReference>
<gene>
    <name evidence="2" type="ORF">KYI77_13730</name>
</gene>
<proteinExistence type="predicted"/>
<dbReference type="Proteomes" id="UP001155882">
    <property type="component" value="Unassembled WGS sequence"/>
</dbReference>
<evidence type="ECO:0000259" key="1">
    <source>
        <dbReference type="PROSITE" id="PS50994"/>
    </source>
</evidence>
<organism evidence="2 3">
    <name type="scientific">Providencia rettgeri</name>
    <dbReference type="NCBI Taxonomy" id="587"/>
    <lineage>
        <taxon>Bacteria</taxon>
        <taxon>Pseudomonadati</taxon>
        <taxon>Pseudomonadota</taxon>
        <taxon>Gammaproteobacteria</taxon>
        <taxon>Enterobacterales</taxon>
        <taxon>Morganellaceae</taxon>
        <taxon>Providencia</taxon>
    </lineage>
</organism>
<feature type="domain" description="Integrase catalytic" evidence="1">
    <location>
        <begin position="146"/>
        <end position="308"/>
    </location>
</feature>
<name>A0AAE2ZCT2_PRORE</name>
<dbReference type="GO" id="GO:0015074">
    <property type="term" value="P:DNA integration"/>
    <property type="evidence" value="ECO:0007669"/>
    <property type="project" value="InterPro"/>
</dbReference>
<protein>
    <submittedName>
        <fullName evidence="2">IS3 family transposase</fullName>
    </submittedName>
</protein>
<dbReference type="EMBL" id="JAHWLI010000044">
    <property type="protein sequence ID" value="MBW3117514.1"/>
    <property type="molecule type" value="Genomic_DNA"/>
</dbReference>
<dbReference type="PROSITE" id="PS50994">
    <property type="entry name" value="INTEGRASE"/>
    <property type="match status" value="1"/>
</dbReference>
<dbReference type="PANTHER" id="PTHR46889">
    <property type="entry name" value="TRANSPOSASE INSF FOR INSERTION SEQUENCE IS3B-RELATED"/>
    <property type="match status" value="1"/>
</dbReference>
<dbReference type="Pfam" id="PF13276">
    <property type="entry name" value="HTH_21"/>
    <property type="match status" value="1"/>
</dbReference>